<keyword evidence="1" id="KW-0812">Transmembrane</keyword>
<reference evidence="2" key="1">
    <citation type="submission" date="2020-08" db="EMBL/GenBank/DDBJ databases">
        <title>Genome public.</title>
        <authorList>
            <person name="Liu C."/>
            <person name="Sun Q."/>
        </authorList>
    </citation>
    <scope>NUCLEOTIDE SEQUENCE</scope>
    <source>
        <strain evidence="2">NSJ-63</strain>
    </source>
</reference>
<evidence type="ECO:0000313" key="2">
    <source>
        <dbReference type="EMBL" id="MBC8538453.1"/>
    </source>
</evidence>
<protein>
    <submittedName>
        <fullName evidence="2">Uncharacterized protein</fullName>
    </submittedName>
</protein>
<keyword evidence="1" id="KW-1133">Transmembrane helix</keyword>
<feature type="transmembrane region" description="Helical" evidence="1">
    <location>
        <begin position="6"/>
        <end position="26"/>
    </location>
</feature>
<evidence type="ECO:0000256" key="1">
    <source>
        <dbReference type="SAM" id="Phobius"/>
    </source>
</evidence>
<keyword evidence="1" id="KW-0472">Membrane</keyword>
<organism evidence="2 3">
    <name type="scientific">Guopingia tenuis</name>
    <dbReference type="NCBI Taxonomy" id="2763656"/>
    <lineage>
        <taxon>Bacteria</taxon>
        <taxon>Bacillati</taxon>
        <taxon>Bacillota</taxon>
        <taxon>Clostridia</taxon>
        <taxon>Christensenellales</taxon>
        <taxon>Christensenellaceae</taxon>
        <taxon>Guopingia</taxon>
    </lineage>
</organism>
<evidence type="ECO:0000313" key="3">
    <source>
        <dbReference type="Proteomes" id="UP000617951"/>
    </source>
</evidence>
<dbReference type="Proteomes" id="UP000617951">
    <property type="component" value="Unassembled WGS sequence"/>
</dbReference>
<sequence length="236" mass="27118">MNMKMMTKIIEILGTVVIIVGWILIAKLLRKAPQKRKYLWIIVCVVLVAGIVYFAYNSILQIGNLYAQDQRYATVEEMALESFPECEIQDILHIDDNHAVVYIHDGKNGVWRRGYVIKDKKGWKKSSFNWRMVISAFGGFDRDIAIYYADDGSDLECVTYEKNSDAINEPEIIHDSKGTVFHREELPGGKIVEYAFVDIDQNGYTLMAGEEKIVLNEQMLQSDGEIIIYPLLKRKQ</sequence>
<feature type="transmembrane region" description="Helical" evidence="1">
    <location>
        <begin position="38"/>
        <end position="56"/>
    </location>
</feature>
<proteinExistence type="predicted"/>
<keyword evidence="3" id="KW-1185">Reference proteome</keyword>
<dbReference type="RefSeq" id="WP_249280215.1">
    <property type="nucleotide sequence ID" value="NZ_JACRSS010000002.1"/>
</dbReference>
<dbReference type="EMBL" id="JACRSS010000002">
    <property type="protein sequence ID" value="MBC8538453.1"/>
    <property type="molecule type" value="Genomic_DNA"/>
</dbReference>
<dbReference type="AlphaFoldDB" id="A0A926DHY6"/>
<name>A0A926DHY6_9FIRM</name>
<comment type="caution">
    <text evidence="2">The sequence shown here is derived from an EMBL/GenBank/DDBJ whole genome shotgun (WGS) entry which is preliminary data.</text>
</comment>
<gene>
    <name evidence="2" type="ORF">H8693_05860</name>
</gene>
<accession>A0A926DHY6</accession>